<evidence type="ECO:0000256" key="1">
    <source>
        <dbReference type="ARBA" id="ARBA00009820"/>
    </source>
</evidence>
<comment type="similarity">
    <text evidence="1">Belongs to the TolB family.</text>
</comment>
<sequence>MGMSWLKKKRKASAGLMLSVLLLTGIVPQGVFADSAGQMASAGLSVQDSVYGSGGQSVAIDPSSVPVLDPLGFDVTNAHQVTISGTAKPGASVRIWYSLNEEETSALGEPAIADENGRFTVDVSLDDIGYGTYNFSASSIVDGQESAQSEPIMLEVDWIDAGYVFDVEWSLLTSTLALLSWSPPMVEGNPDPIPNPDIAGYRVYDDTAGVKLRDTTETQLTVPITAGAEMIIRITTVDHAGNESSGTTVTIASSTDEKTKLAELNKPASDAGFEAVLSGDGSTAVYTDAPASTEEQRLVFMVRKGFGGFMEKDMFSPTKEDSGLPNGSIHSLRVDETGDRVVFISNATNLTASPEQAGEHVYVYDKKRSGLELLSTPGVDAREPGISRDGRYVVFSENGRIYLIDRNADPSERRKLISETVDGSPENGTSTSAAISGDGKKIAFVSSSRNIKGMPAPYPGVFIYLYDVSQGVAVNRFADHNRYDHLEMDDAGKHIAYNSGYSFNRDDAYVMDVDTGIEMNVNGSRSVWNNSYDKVMITGDGKQVLAQLTETPSDRIKHYSELFQLSDPGNPTIPAGLNEDTFGAAIDRAGKRMIYGQENALYAACLADCDSTDPGSTLESAQWSVVNQVDDQLMAGGIVTLEAGGTTGQSVEAVISYRTAGSDEVKQKTVTMSEQPASPGYYKATFTLDDTIAEIVSGVVQLEGGTSRITLDRFPVKVAGVLSVHVQTDKTDRLGGLELFAVDGNGVEKHKDMSSNVLDYQLPLKSGAVYTVGIRYGEAVLVKQEGVTLAGGRTTALNLTPEFSSTLKVLVNEPTGQTRPAGIKVKFTPEGMEPVMIDIDSKGIAALPGKLPEGTSVTVEVVPPVGYKTGGERVVPLNLGENEISFDLFSILDSVTKVEMKYDKTVGQGSDTVPVMGSTATLVVTGKLDLSLQAAVISQQWKDGKQERVETPIDLSETEQGGSYTGTYLVTEGTASIESVEILIGSERLPEPFAIHKNVAGRLNVTLDVPEGKEWQEWRDPFQGSIVEVMYMNDKDYMRRHYDWKQIKDNVWSYGFDVPYNNLSYRVLLSYGSSLVPMDLNAPEFDFGQTAELKITPKYFVRISGDIKGPKGERVRSDYALTDSDGNVVLQGNTYGSYDLRVTAVKDQEYTLKVIPNDVYYLPKEIKVSANKINVGANVSVETKPSRKLEGTVTGNRRFPGASRFRYSYSRGERQGLPSLYGQGWYVSYRHPGR</sequence>
<evidence type="ECO:0000313" key="2">
    <source>
        <dbReference type="EMBL" id="UJF34017.1"/>
    </source>
</evidence>
<proteinExistence type="inferred from homology"/>
<dbReference type="Gene3D" id="2.60.40.10">
    <property type="entry name" value="Immunoglobulins"/>
    <property type="match status" value="2"/>
</dbReference>
<dbReference type="InterPro" id="IPR011659">
    <property type="entry name" value="WD40"/>
</dbReference>
<dbReference type="InterPro" id="IPR011042">
    <property type="entry name" value="6-blade_b-propeller_TolB-like"/>
</dbReference>
<dbReference type="Pfam" id="PF07676">
    <property type="entry name" value="PD40"/>
    <property type="match status" value="1"/>
</dbReference>
<dbReference type="PANTHER" id="PTHR36842:SF1">
    <property type="entry name" value="PROTEIN TOLB"/>
    <property type="match status" value="1"/>
</dbReference>
<dbReference type="SUPFAM" id="SSF82171">
    <property type="entry name" value="DPP6 N-terminal domain-like"/>
    <property type="match status" value="1"/>
</dbReference>
<evidence type="ECO:0000313" key="3">
    <source>
        <dbReference type="Proteomes" id="UP001649230"/>
    </source>
</evidence>
<dbReference type="Proteomes" id="UP001649230">
    <property type="component" value="Chromosome"/>
</dbReference>
<dbReference type="EMBL" id="CP090978">
    <property type="protein sequence ID" value="UJF34017.1"/>
    <property type="molecule type" value="Genomic_DNA"/>
</dbReference>
<dbReference type="RefSeq" id="WP_235120408.1">
    <property type="nucleotide sequence ID" value="NZ_CP090978.1"/>
</dbReference>
<organism evidence="2 3">
    <name type="scientific">Paenibacillus hexagrammi</name>
    <dbReference type="NCBI Taxonomy" id="2908839"/>
    <lineage>
        <taxon>Bacteria</taxon>
        <taxon>Bacillati</taxon>
        <taxon>Bacillota</taxon>
        <taxon>Bacilli</taxon>
        <taxon>Bacillales</taxon>
        <taxon>Paenibacillaceae</taxon>
        <taxon>Paenibacillus</taxon>
    </lineage>
</organism>
<reference evidence="2 3" key="1">
    <citation type="journal article" date="2024" name="Int. J. Syst. Evol. Microbiol.">
        <title>Paenibacillus hexagrammi sp. nov., a novel bacterium isolated from the gut content of Hexagrammos agrammus.</title>
        <authorList>
            <person name="Jung H.K."/>
            <person name="Kim D.G."/>
            <person name="Zin H."/>
            <person name="Park J."/>
            <person name="Jung H."/>
            <person name="Kim Y.O."/>
            <person name="Kong H.J."/>
            <person name="Kim J.W."/>
            <person name="Kim Y.S."/>
        </authorList>
    </citation>
    <scope>NUCLEOTIDE SEQUENCE [LARGE SCALE GENOMIC DNA]</scope>
    <source>
        <strain evidence="2 3">YPD9-1</strain>
    </source>
</reference>
<dbReference type="PANTHER" id="PTHR36842">
    <property type="entry name" value="PROTEIN TOLB HOMOLOG"/>
    <property type="match status" value="1"/>
</dbReference>
<dbReference type="InterPro" id="IPR013783">
    <property type="entry name" value="Ig-like_fold"/>
</dbReference>
<dbReference type="Gene3D" id="2.120.10.30">
    <property type="entry name" value="TolB, C-terminal domain"/>
    <property type="match status" value="1"/>
</dbReference>
<accession>A0ABY3SM29</accession>
<gene>
    <name evidence="2" type="ORF">L0M14_01900</name>
</gene>
<protein>
    <submittedName>
        <fullName evidence="2">Uncharacterized protein</fullName>
    </submittedName>
</protein>
<keyword evidence="3" id="KW-1185">Reference proteome</keyword>
<name>A0ABY3SM29_9BACL</name>